<evidence type="ECO:0000256" key="4">
    <source>
        <dbReference type="ARBA" id="ARBA00022833"/>
    </source>
</evidence>
<accession>A0ABV9LUX9</accession>
<proteinExistence type="inferred from homology"/>
<comment type="caution">
    <text evidence="9">The sequence shown here is derived from an EMBL/GenBank/DDBJ whole genome shotgun (WGS) entry which is preliminary data.</text>
</comment>
<dbReference type="EMBL" id="JBHSGU010000002">
    <property type="protein sequence ID" value="MFC4700322.1"/>
    <property type="molecule type" value="Genomic_DNA"/>
</dbReference>
<keyword evidence="3 6" id="KW-0378">Hydrolase</keyword>
<evidence type="ECO:0000313" key="9">
    <source>
        <dbReference type="EMBL" id="MFC4700322.1"/>
    </source>
</evidence>
<gene>
    <name evidence="9" type="ORF">ACFO4O_09155</name>
</gene>
<keyword evidence="10" id="KW-1185">Reference proteome</keyword>
<feature type="chain" id="PRO_5045102408" evidence="7">
    <location>
        <begin position="26"/>
        <end position="271"/>
    </location>
</feature>
<comment type="cofactor">
    <cofactor evidence="6">
        <name>Zn(2+)</name>
        <dbReference type="ChEBI" id="CHEBI:29105"/>
    </cofactor>
    <text evidence="6">Binds 1 zinc ion per subunit.</text>
</comment>
<comment type="similarity">
    <text evidence="6">Belongs to the peptidase M48 family.</text>
</comment>
<dbReference type="Pfam" id="PF01435">
    <property type="entry name" value="Peptidase_M48"/>
    <property type="match status" value="1"/>
</dbReference>
<dbReference type="Proteomes" id="UP001595897">
    <property type="component" value="Unassembled WGS sequence"/>
</dbReference>
<organism evidence="9 10">
    <name type="scientific">Glaciecola siphonariae</name>
    <dbReference type="NCBI Taxonomy" id="521012"/>
    <lineage>
        <taxon>Bacteria</taxon>
        <taxon>Pseudomonadati</taxon>
        <taxon>Pseudomonadota</taxon>
        <taxon>Gammaproteobacteria</taxon>
        <taxon>Alteromonadales</taxon>
        <taxon>Alteromonadaceae</taxon>
        <taxon>Glaciecola</taxon>
    </lineage>
</organism>
<keyword evidence="2" id="KW-0479">Metal-binding</keyword>
<evidence type="ECO:0000313" key="10">
    <source>
        <dbReference type="Proteomes" id="UP001595897"/>
    </source>
</evidence>
<feature type="signal peptide" evidence="7">
    <location>
        <begin position="1"/>
        <end position="25"/>
    </location>
</feature>
<reference evidence="10" key="1">
    <citation type="journal article" date="2019" name="Int. J. Syst. Evol. Microbiol.">
        <title>The Global Catalogue of Microorganisms (GCM) 10K type strain sequencing project: providing services to taxonomists for standard genome sequencing and annotation.</title>
        <authorList>
            <consortium name="The Broad Institute Genomics Platform"/>
            <consortium name="The Broad Institute Genome Sequencing Center for Infectious Disease"/>
            <person name="Wu L."/>
            <person name="Ma J."/>
        </authorList>
    </citation>
    <scope>NUCLEOTIDE SEQUENCE [LARGE SCALE GENOMIC DNA]</scope>
    <source>
        <strain evidence="10">KACC 12507</strain>
    </source>
</reference>
<dbReference type="InterPro" id="IPR001915">
    <property type="entry name" value="Peptidase_M48"/>
</dbReference>
<evidence type="ECO:0000256" key="2">
    <source>
        <dbReference type="ARBA" id="ARBA00022723"/>
    </source>
</evidence>
<evidence type="ECO:0000256" key="5">
    <source>
        <dbReference type="ARBA" id="ARBA00023049"/>
    </source>
</evidence>
<keyword evidence="4 6" id="KW-0862">Zinc</keyword>
<protein>
    <submittedName>
        <fullName evidence="9">M48 family metallopeptidase</fullName>
    </submittedName>
</protein>
<keyword evidence="5 6" id="KW-0482">Metalloprotease</keyword>
<evidence type="ECO:0000256" key="3">
    <source>
        <dbReference type="ARBA" id="ARBA00022801"/>
    </source>
</evidence>
<dbReference type="Gene3D" id="3.30.2010.10">
    <property type="entry name" value="Metalloproteases ('zincins'), catalytic domain"/>
    <property type="match status" value="1"/>
</dbReference>
<evidence type="ECO:0000256" key="1">
    <source>
        <dbReference type="ARBA" id="ARBA00022670"/>
    </source>
</evidence>
<evidence type="ECO:0000259" key="8">
    <source>
        <dbReference type="Pfam" id="PF01435"/>
    </source>
</evidence>
<dbReference type="CDD" id="cd07331">
    <property type="entry name" value="M48C_Oma1_like"/>
    <property type="match status" value="1"/>
</dbReference>
<dbReference type="RefSeq" id="WP_382407637.1">
    <property type="nucleotide sequence ID" value="NZ_JBHSGU010000002.1"/>
</dbReference>
<evidence type="ECO:0000256" key="6">
    <source>
        <dbReference type="RuleBase" id="RU003983"/>
    </source>
</evidence>
<feature type="domain" description="Peptidase M48" evidence="8">
    <location>
        <begin position="67"/>
        <end position="252"/>
    </location>
</feature>
<keyword evidence="7" id="KW-0732">Signal</keyword>
<dbReference type="InterPro" id="IPR051156">
    <property type="entry name" value="Mito/Outer_Membr_Metalloprot"/>
</dbReference>
<sequence length="271" mass="28895">MSNTLVSKRSGALVALGFVVSVLSACTTSPTGRSQVLLYSDEQLAQSGVQAFAGMKQQTPISNKPVTNEFVQCIADNIIRQLGDNADVDAWEVVVFESEQVNAFALPGKKIGVYTGLLEVAKNQHQVAAVIGHEVGHVLAQHGNERMSHSTLIGVSQEVVNQALKANDVQQTPAIMSALGLGVQVGVALPFSRAHESEADIIGLDLMSKAGFDPRQSVDLWKNMNAASSGQRPLEIMSTHPAPETRINNLNANMPNALATYNKVKNKPNCG</sequence>
<evidence type="ECO:0000256" key="7">
    <source>
        <dbReference type="SAM" id="SignalP"/>
    </source>
</evidence>
<keyword evidence="1 6" id="KW-0645">Protease</keyword>
<dbReference type="PANTHER" id="PTHR22726">
    <property type="entry name" value="METALLOENDOPEPTIDASE OMA1"/>
    <property type="match status" value="1"/>
</dbReference>
<name>A0ABV9LUX9_9ALTE</name>
<dbReference type="PANTHER" id="PTHR22726:SF24">
    <property type="entry name" value="M48 FAMILY METALLOPEPTIDASE"/>
    <property type="match status" value="1"/>
</dbReference>